<dbReference type="InterPro" id="IPR023393">
    <property type="entry name" value="START-like_dom_sf"/>
</dbReference>
<evidence type="ECO:0000259" key="2">
    <source>
        <dbReference type="Pfam" id="PF08327"/>
    </source>
</evidence>
<sequence length="148" mass="16912">MSNSVQLHRVFSAPVERVYRAFTTADALVKWMAPHGFTAHVDQFDLREGGQYRMFFTNFSTGMQHSFHGTYHEIVENSLLRYTDEFDVPELAGKIEVRVEFKEVFVGTEVHITQSGLPDVIPVDGCYLGWQESLQLLAFLVNPDIPDE</sequence>
<proteinExistence type="inferred from homology"/>
<feature type="domain" description="Activator of Hsp90 ATPase homologue 1/2-like C-terminal" evidence="2">
    <location>
        <begin position="13"/>
        <end position="139"/>
    </location>
</feature>
<protein>
    <recommendedName>
        <fullName evidence="2">Activator of Hsp90 ATPase homologue 1/2-like C-terminal domain-containing protein</fullName>
    </recommendedName>
</protein>
<dbReference type="Gene3D" id="3.30.530.20">
    <property type="match status" value="1"/>
</dbReference>
<dbReference type="SUPFAM" id="SSF55961">
    <property type="entry name" value="Bet v1-like"/>
    <property type="match status" value="1"/>
</dbReference>
<dbReference type="AlphaFoldDB" id="A0A1R7QCW9"/>
<dbReference type="RefSeq" id="WP_087012531.1">
    <property type="nucleotide sequence ID" value="NZ_FUUY01000005.1"/>
</dbReference>
<evidence type="ECO:0000313" key="3">
    <source>
        <dbReference type="EMBL" id="SJX22124.1"/>
    </source>
</evidence>
<reference evidence="3 4" key="1">
    <citation type="submission" date="2017-02" db="EMBL/GenBank/DDBJ databases">
        <authorList>
            <person name="Peterson S.W."/>
        </authorList>
    </citation>
    <scope>NUCLEOTIDE SEQUENCE [LARGE SCALE GENOMIC DNA]</scope>
    <source>
        <strain evidence="3">C6</strain>
    </source>
</reference>
<gene>
    <name evidence="3" type="ORF">ACNJC6_01756</name>
</gene>
<comment type="similarity">
    <text evidence="1">Belongs to the AHA1 family.</text>
</comment>
<dbReference type="Pfam" id="PF08327">
    <property type="entry name" value="AHSA1"/>
    <property type="match status" value="1"/>
</dbReference>
<evidence type="ECO:0000313" key="4">
    <source>
        <dbReference type="Proteomes" id="UP000196240"/>
    </source>
</evidence>
<dbReference type="InterPro" id="IPR013538">
    <property type="entry name" value="ASHA1/2-like_C"/>
</dbReference>
<name>A0A1R7QCW9_ACIJO</name>
<organism evidence="3 4">
    <name type="scientific">Acinetobacter johnsonii</name>
    <dbReference type="NCBI Taxonomy" id="40214"/>
    <lineage>
        <taxon>Bacteria</taxon>
        <taxon>Pseudomonadati</taxon>
        <taxon>Pseudomonadota</taxon>
        <taxon>Gammaproteobacteria</taxon>
        <taxon>Moraxellales</taxon>
        <taxon>Moraxellaceae</taxon>
        <taxon>Acinetobacter</taxon>
    </lineage>
</organism>
<dbReference type="Proteomes" id="UP000196240">
    <property type="component" value="Unassembled WGS sequence"/>
</dbReference>
<dbReference type="CDD" id="cd08895">
    <property type="entry name" value="SRPBCC_CalC_Aha1-like_2"/>
    <property type="match status" value="1"/>
</dbReference>
<dbReference type="EMBL" id="FUUY01000005">
    <property type="protein sequence ID" value="SJX22124.1"/>
    <property type="molecule type" value="Genomic_DNA"/>
</dbReference>
<evidence type="ECO:0000256" key="1">
    <source>
        <dbReference type="ARBA" id="ARBA00006817"/>
    </source>
</evidence>
<accession>A0A1R7QCW9</accession>